<dbReference type="EMBL" id="CP059732">
    <property type="protein sequence ID" value="QMW01501.1"/>
    <property type="molecule type" value="Genomic_DNA"/>
</dbReference>
<dbReference type="Proteomes" id="UP000515369">
    <property type="component" value="Chromosome"/>
</dbReference>
<dbReference type="AlphaFoldDB" id="A0A7G5GRK9"/>
<accession>A0A7G5GRK9</accession>
<dbReference type="KEGG" id="sfol:H3H32_26595"/>
<keyword evidence="1" id="KW-0472">Membrane</keyword>
<sequence length="163" mass="17688">MKKKTDAQETDLVADRLRRILVLLIAFFASWLTAFFVEESLSSSATYDLIMLVKGAIPFGDGKGAVKLPVPIIGLLASGGSSLWNNVLGYTKAVKDIRSQQKANESLTYQQNAKKLGLTTYDTGNAVRQKVADSVIDRLSTLTEPGFSFGNSFANNAPLLSRI</sequence>
<keyword evidence="1" id="KW-0812">Transmembrane</keyword>
<dbReference type="RefSeq" id="WP_182458783.1">
    <property type="nucleotide sequence ID" value="NZ_CP059732.1"/>
</dbReference>
<evidence type="ECO:0000313" key="2">
    <source>
        <dbReference type="EMBL" id="QMW01501.1"/>
    </source>
</evidence>
<feature type="transmembrane region" description="Helical" evidence="1">
    <location>
        <begin position="20"/>
        <end position="37"/>
    </location>
</feature>
<evidence type="ECO:0000256" key="1">
    <source>
        <dbReference type="SAM" id="Phobius"/>
    </source>
</evidence>
<protein>
    <submittedName>
        <fullName evidence="2">Uncharacterized protein</fullName>
    </submittedName>
</protein>
<proteinExistence type="predicted"/>
<organism evidence="2 3">
    <name type="scientific">Spirosoma foliorum</name>
    <dbReference type="NCBI Taxonomy" id="2710596"/>
    <lineage>
        <taxon>Bacteria</taxon>
        <taxon>Pseudomonadati</taxon>
        <taxon>Bacteroidota</taxon>
        <taxon>Cytophagia</taxon>
        <taxon>Cytophagales</taxon>
        <taxon>Cytophagaceae</taxon>
        <taxon>Spirosoma</taxon>
    </lineage>
</organism>
<reference evidence="2 3" key="1">
    <citation type="submission" date="2020-07" db="EMBL/GenBank/DDBJ databases">
        <title>Spirosoma foliorum sp. nov., isolated from the leaves on the Nejang mountain Korea, Republic of.</title>
        <authorList>
            <person name="Ho H."/>
            <person name="Lee Y.-J."/>
            <person name="Nurcahyanto D.-A."/>
            <person name="Kim S.-G."/>
        </authorList>
    </citation>
    <scope>NUCLEOTIDE SEQUENCE [LARGE SCALE GENOMIC DNA]</scope>
    <source>
        <strain evidence="2 3">PL0136</strain>
    </source>
</reference>
<keyword evidence="3" id="KW-1185">Reference proteome</keyword>
<evidence type="ECO:0000313" key="3">
    <source>
        <dbReference type="Proteomes" id="UP000515369"/>
    </source>
</evidence>
<gene>
    <name evidence="2" type="ORF">H3H32_26595</name>
</gene>
<keyword evidence="1" id="KW-1133">Transmembrane helix</keyword>
<name>A0A7G5GRK9_9BACT</name>